<dbReference type="InterPro" id="IPR013491">
    <property type="entry name" value="Tape_meas_N"/>
</dbReference>
<evidence type="ECO:0000256" key="2">
    <source>
        <dbReference type="SAM" id="Coils"/>
    </source>
</evidence>
<name>A0A6J5SUK2_9CAUD</name>
<dbReference type="GO" id="GO:0098003">
    <property type="term" value="P:viral tail assembly"/>
    <property type="evidence" value="ECO:0007669"/>
    <property type="project" value="UniProtKB-KW"/>
</dbReference>
<evidence type="ECO:0000256" key="1">
    <source>
        <dbReference type="ARBA" id="ARBA00022465"/>
    </source>
</evidence>
<evidence type="ECO:0000313" key="9">
    <source>
        <dbReference type="EMBL" id="CAB5228232.1"/>
    </source>
</evidence>
<gene>
    <name evidence="5" type="ORF">UFOVP1093_50</name>
    <name evidence="6" type="ORF">UFOVP1340_49</name>
    <name evidence="7" type="ORF">UFOVP1448_29</name>
    <name evidence="9" type="ORF">UFOVP1538_6</name>
    <name evidence="8" type="ORF">UFOVP1600_55</name>
</gene>
<evidence type="ECO:0000256" key="3">
    <source>
        <dbReference type="SAM" id="MobiDB-lite"/>
    </source>
</evidence>
<evidence type="ECO:0000313" key="7">
    <source>
        <dbReference type="EMBL" id="CAB4213492.1"/>
    </source>
</evidence>
<feature type="compositionally biased region" description="Basic and acidic residues" evidence="3">
    <location>
        <begin position="395"/>
        <end position="407"/>
    </location>
</feature>
<dbReference type="EMBL" id="LR798387">
    <property type="protein sequence ID" value="CAB5228232.1"/>
    <property type="molecule type" value="Genomic_DNA"/>
</dbReference>
<accession>A0A6J5SUK2</accession>
<feature type="region of interest" description="Disordered" evidence="3">
    <location>
        <begin position="383"/>
        <end position="407"/>
    </location>
</feature>
<keyword evidence="1" id="KW-1245">Viral tail assembly</keyword>
<dbReference type="EMBL" id="LR797473">
    <property type="protein sequence ID" value="CAB4218979.1"/>
    <property type="molecule type" value="Genomic_DNA"/>
</dbReference>
<dbReference type="EMBL" id="LR797290">
    <property type="protein sequence ID" value="CAB4200519.1"/>
    <property type="molecule type" value="Genomic_DNA"/>
</dbReference>
<feature type="coiled-coil region" evidence="2">
    <location>
        <begin position="74"/>
        <end position="101"/>
    </location>
</feature>
<evidence type="ECO:0000313" key="6">
    <source>
        <dbReference type="EMBL" id="CAB4200519.1"/>
    </source>
</evidence>
<keyword evidence="2" id="KW-0175">Coiled coil</keyword>
<dbReference type="NCBIfam" id="TIGR02675">
    <property type="entry name" value="tape_meas_nterm"/>
    <property type="match status" value="1"/>
</dbReference>
<evidence type="ECO:0000259" key="4">
    <source>
        <dbReference type="Pfam" id="PF20155"/>
    </source>
</evidence>
<reference evidence="8" key="1">
    <citation type="submission" date="2020-05" db="EMBL/GenBank/DDBJ databases">
        <authorList>
            <person name="Chiriac C."/>
            <person name="Salcher M."/>
            <person name="Ghai R."/>
            <person name="Kavagutti S V."/>
        </authorList>
    </citation>
    <scope>NUCLEOTIDE SEQUENCE</scope>
</reference>
<sequence length="486" mass="52227">MNLAELAVTIRADGVDQTVSDIQEVGAAITQTAGKVNVMSGAMAGLGMAASITAAIVAGFVAVGKAAVNAALPLDSFRRGLAALSKDVDDYQKQIKRLTDISKAPGLGLQEVFAGATQLQGAGISSDTTAKMVKELGNAIAMAGRGRNEFKLGIDQLGKMAGLGKVTMEDLNQIAAYAPTVRNAFSRALGTLDSEKISKMGLSMEDIFKRVGKELEKDARATASFQTELDNLADSFQVAMEPLGSMLLTVWTDQSRYAQTFFDDLQMVNEELGLMAMRMAAIVPVMQSAFGGPMVTLIRGFNDATLQTVTLFYTMAENVGIYFKNAVASFGYATEKMKSIFTGKSVAEPKYQKPTSFEDNIKIARTVSNVIDAVNIARMARVVVGGPPKPPAPPTDKDKDKKEQKDHLKRIEANTRKAADALTFNRQIFGGRQLGQLGVTAVELNQGNNRFRGTSVIPGSTLINRGLQQIINQSQRNYLSTPLARY</sequence>
<organism evidence="8">
    <name type="scientific">uncultured Caudovirales phage</name>
    <dbReference type="NCBI Taxonomy" id="2100421"/>
    <lineage>
        <taxon>Viruses</taxon>
        <taxon>Duplodnaviria</taxon>
        <taxon>Heunggongvirae</taxon>
        <taxon>Uroviricota</taxon>
        <taxon>Caudoviricetes</taxon>
        <taxon>Peduoviridae</taxon>
        <taxon>Maltschvirus</taxon>
        <taxon>Maltschvirus maltsch</taxon>
    </lineage>
</organism>
<evidence type="ECO:0000313" key="8">
    <source>
        <dbReference type="EMBL" id="CAB4218979.1"/>
    </source>
</evidence>
<dbReference type="Pfam" id="PF20155">
    <property type="entry name" value="TMP_3"/>
    <property type="match status" value="1"/>
</dbReference>
<feature type="domain" description="Tape measure protein N-terminal" evidence="4">
    <location>
        <begin position="67"/>
        <end position="240"/>
    </location>
</feature>
<evidence type="ECO:0000313" key="5">
    <source>
        <dbReference type="EMBL" id="CAB4183366.1"/>
    </source>
</evidence>
<dbReference type="EMBL" id="LR797396">
    <property type="protein sequence ID" value="CAB4213492.1"/>
    <property type="molecule type" value="Genomic_DNA"/>
</dbReference>
<proteinExistence type="predicted"/>
<dbReference type="EMBL" id="LR797031">
    <property type="protein sequence ID" value="CAB4183366.1"/>
    <property type="molecule type" value="Genomic_DNA"/>
</dbReference>
<keyword evidence="1" id="KW-1188">Viral release from host cell</keyword>
<protein>
    <submittedName>
        <fullName evidence="8">Caudovirus, tape measure, N-terminal</fullName>
    </submittedName>
</protein>